<sequence>MTLVSKVHRNNFDMTTTFVMKRRGLMGRLTVTGIEDQFGPYGRYFRQPEQALKYFHDELKDVFEYVVGDSNDNVVLTIDIAMQTSKFLKETN</sequence>
<evidence type="ECO:0000313" key="2">
    <source>
        <dbReference type="Proteomes" id="UP000827997"/>
    </source>
</evidence>
<dbReference type="EMBL" id="MZ598487">
    <property type="protein sequence ID" value="QXV72558.1"/>
    <property type="molecule type" value="Genomic_DNA"/>
</dbReference>
<dbReference type="Proteomes" id="UP000827997">
    <property type="component" value="Segment"/>
</dbReference>
<evidence type="ECO:0000313" key="1">
    <source>
        <dbReference type="EMBL" id="QXV72558.1"/>
    </source>
</evidence>
<proteinExistence type="predicted"/>
<organism evidence="1 2">
    <name type="scientific">Pseudomonas phage FRS</name>
    <dbReference type="NCBI Taxonomy" id="2861366"/>
    <lineage>
        <taxon>Viruses</taxon>
        <taxon>Duplodnaviria</taxon>
        <taxon>Heunggongvirae</taxon>
        <taxon>Uroviricota</taxon>
        <taxon>Caudoviricetes</taxon>
        <taxon>Autographivirales</taxon>
        <taxon>Autotranscriptaviridae</taxon>
        <taxon>Studiervirinae</taxon>
        <taxon>Ghunavirus</taxon>
        <taxon>Ghunavirus gv17A</taxon>
        <taxon>Ghunavirus 17A</taxon>
    </lineage>
</organism>
<accession>A0AAE8ATR6</accession>
<name>A0AAE8ATR6_9CAUD</name>
<gene>
    <name evidence="1" type="ORF">FRS_11</name>
</gene>
<reference evidence="1" key="1">
    <citation type="submission" date="2021-07" db="EMBL/GenBank/DDBJ databases">
        <authorList>
            <person name="DeCurzio J.M.K."/>
            <person name="Krukonis G.P."/>
            <person name="Delesalle V.A."/>
        </authorList>
    </citation>
    <scope>NUCLEOTIDE SEQUENCE</scope>
</reference>
<protein>
    <submittedName>
        <fullName evidence="1">Uncharacterized protein</fullName>
    </submittedName>
</protein>